<evidence type="ECO:0000313" key="4">
    <source>
        <dbReference type="Proteomes" id="UP000078227"/>
    </source>
</evidence>
<dbReference type="InterPro" id="IPR017853">
    <property type="entry name" value="GH"/>
</dbReference>
<dbReference type="CDD" id="cd11334">
    <property type="entry name" value="AmyAc_TreS"/>
    <property type="match status" value="1"/>
</dbReference>
<dbReference type="Gene3D" id="2.60.40.1180">
    <property type="entry name" value="Golgi alpha-mannosidase II"/>
    <property type="match status" value="1"/>
</dbReference>
<evidence type="ECO:0000313" key="2">
    <source>
        <dbReference type="EMBL" id="ANI83207.1"/>
    </source>
</evidence>
<dbReference type="EMBL" id="CP014007">
    <property type="protein sequence ID" value="ANI83207.1"/>
    <property type="molecule type" value="Genomic_DNA"/>
</dbReference>
<evidence type="ECO:0000313" key="5">
    <source>
        <dbReference type="Proteomes" id="UP000182314"/>
    </source>
</evidence>
<dbReference type="Gene3D" id="3.90.400.10">
    <property type="entry name" value="Oligo-1,6-glucosidase, Domain 2"/>
    <property type="match status" value="1"/>
</dbReference>
<keyword evidence="4" id="KW-1185">Reference proteome</keyword>
<organism evidence="3 5">
    <name type="scientific">Kosakonia oryzae</name>
    <dbReference type="NCBI Taxonomy" id="497725"/>
    <lineage>
        <taxon>Bacteria</taxon>
        <taxon>Pseudomonadati</taxon>
        <taxon>Pseudomonadota</taxon>
        <taxon>Gammaproteobacteria</taxon>
        <taxon>Enterobacterales</taxon>
        <taxon>Enterobacteriaceae</taxon>
        <taxon>Kosakonia</taxon>
    </lineage>
</organism>
<evidence type="ECO:0000259" key="1">
    <source>
        <dbReference type="SMART" id="SM00642"/>
    </source>
</evidence>
<dbReference type="SMART" id="SM00642">
    <property type="entry name" value="Aamy"/>
    <property type="match status" value="1"/>
</dbReference>
<reference evidence="3 5" key="1">
    <citation type="submission" date="2016-10" db="EMBL/GenBank/DDBJ databases">
        <authorList>
            <person name="Varghese N."/>
            <person name="Submissions S."/>
        </authorList>
    </citation>
    <scope>NUCLEOTIDE SEQUENCE [LARGE SCALE GENOMIC DNA]</scope>
    <source>
        <strain evidence="3 5">CGMCC 1.7012</strain>
    </source>
</reference>
<dbReference type="GO" id="GO:0005975">
    <property type="term" value="P:carbohydrate metabolic process"/>
    <property type="evidence" value="ECO:0007669"/>
    <property type="project" value="InterPro"/>
</dbReference>
<dbReference type="SUPFAM" id="SSF51445">
    <property type="entry name" value="(Trans)glycosidases"/>
    <property type="match status" value="1"/>
</dbReference>
<dbReference type="PANTHER" id="PTHR10357">
    <property type="entry name" value="ALPHA-AMYLASE FAMILY MEMBER"/>
    <property type="match status" value="1"/>
</dbReference>
<gene>
    <name evidence="2" type="ORF">AWR26_13960</name>
    <name evidence="3" type="ORF">SAMN05216286_1463</name>
</gene>
<dbReference type="Gene3D" id="3.20.20.80">
    <property type="entry name" value="Glycosidases"/>
    <property type="match status" value="1"/>
</dbReference>
<dbReference type="RefSeq" id="WP_064566791.1">
    <property type="nucleotide sequence ID" value="NZ_CP014007.2"/>
</dbReference>
<feature type="domain" description="Glycosyl hydrolase family 13 catalytic" evidence="1">
    <location>
        <begin position="13"/>
        <end position="421"/>
    </location>
</feature>
<dbReference type="AlphaFoldDB" id="A0AA94H1T3"/>
<proteinExistence type="predicted"/>
<accession>A0AA94H1T3</accession>
<evidence type="ECO:0000313" key="3">
    <source>
        <dbReference type="EMBL" id="SFC06103.1"/>
    </source>
</evidence>
<sequence length="547" mass="62363">MRSDWYKNAVIYQIDTPFFLDGNGDGCGDLQGIRRRLDYIRGLGATGVWLTPFYLTPFLDGGYDVQDHLQIDPRFGDIADMVLLLEEAEELGIHVIIELVLQHTSDQHVWFQSARQDKHSPYRDYYIWADEPPEEDDDPMFPGVEESVWSWDEAAQQYYRHMFYRHEPDLNLQCPQVIKEIERIIVFWLRLGVSGFRLDAASHMVKQAGGGDADKGYWLLNHLRDFVMLRRPETILLGEVDVAVDEYADYFGDNDRLHMLLSFNINKHFFLALARQDATPLADALRELPAPPLRACFANWLRNHDELDLDGLSDEEKEEVMAAFAPDEEMRVYQRGIRRRLAPMLQGDTAWIAMAHAVLFSLPGTPVMRYGDEIGMGDDLRLPERQAVRTPMQWSGTHAAGFSTADVDRLLVSPIDSGPFRYQKINVGAGQLQANSLLRRVSDMARTRLGLKEIGSGNYQVLDTGNPAVLGLFYQVDGESLLMLVNFCRQSVTANLHAFRDVELTECLADRAYSATDCTRHPRDIELAGYGYRWFGVVKTRDLSDDA</sequence>
<dbReference type="Pfam" id="PF00128">
    <property type="entry name" value="Alpha-amylase"/>
    <property type="match status" value="1"/>
</dbReference>
<name>A0AA94H1T3_9ENTR</name>
<dbReference type="Proteomes" id="UP000182314">
    <property type="component" value="Unassembled WGS sequence"/>
</dbReference>
<dbReference type="PANTHER" id="PTHR10357:SF219">
    <property type="entry name" value="MALTOSE ALPHA-D-GLUCOSYLTRANSFERASE"/>
    <property type="match status" value="1"/>
</dbReference>
<dbReference type="InterPro" id="IPR045857">
    <property type="entry name" value="O16G_dom_2"/>
</dbReference>
<reference evidence="2 4" key="2">
    <citation type="submission" date="2021-03" db="EMBL/GenBank/DDBJ databases">
        <authorList>
            <person name="Li Y."/>
            <person name="Li S."/>
            <person name="Chen M."/>
            <person name="Peng G."/>
            <person name="Tan Z."/>
            <person name="An Q."/>
        </authorList>
    </citation>
    <scope>NUCLEOTIDE SEQUENCE [LARGE SCALE GENOMIC DNA]</scope>
    <source>
        <strain evidence="2 4">Ola 51</strain>
    </source>
</reference>
<dbReference type="Proteomes" id="UP000078227">
    <property type="component" value="Chromosome"/>
</dbReference>
<dbReference type="InterPro" id="IPR013780">
    <property type="entry name" value="Glyco_hydro_b"/>
</dbReference>
<dbReference type="EMBL" id="FOKO01000002">
    <property type="protein sequence ID" value="SFC06103.1"/>
    <property type="molecule type" value="Genomic_DNA"/>
</dbReference>
<dbReference type="InterPro" id="IPR006047">
    <property type="entry name" value="GH13_cat_dom"/>
</dbReference>
<protein>
    <submittedName>
        <fullName evidence="2">Alpha-amylase family protein</fullName>
    </submittedName>
    <submittedName>
        <fullName evidence="3">Maltose alpha-D-glucosyltransferase/ alpha-amylase</fullName>
    </submittedName>
</protein>
<dbReference type="KEGG" id="kor:AWR26_13960"/>